<feature type="domain" description="Hormone-sensitive lipase N-terminal" evidence="1">
    <location>
        <begin position="5"/>
        <end position="74"/>
    </location>
</feature>
<dbReference type="GO" id="GO:0016298">
    <property type="term" value="F:lipase activity"/>
    <property type="evidence" value="ECO:0007669"/>
    <property type="project" value="InterPro"/>
</dbReference>
<dbReference type="Proteomes" id="UP000573697">
    <property type="component" value="Unassembled WGS sequence"/>
</dbReference>
<comment type="caution">
    <text evidence="2">The sequence shown here is derived from an EMBL/GenBank/DDBJ whole genome shotgun (WGS) entry which is preliminary data.</text>
</comment>
<evidence type="ECO:0000259" key="1">
    <source>
        <dbReference type="Pfam" id="PF06350"/>
    </source>
</evidence>
<dbReference type="EMBL" id="VYXF01008848">
    <property type="protein sequence ID" value="NWS32612.1"/>
    <property type="molecule type" value="Genomic_DNA"/>
</dbReference>
<evidence type="ECO:0000313" key="2">
    <source>
        <dbReference type="EMBL" id="NWS32612.1"/>
    </source>
</evidence>
<dbReference type="InterPro" id="IPR010468">
    <property type="entry name" value="HSL_N"/>
</dbReference>
<dbReference type="Pfam" id="PF06350">
    <property type="entry name" value="HSL_N"/>
    <property type="match status" value="1"/>
</dbReference>
<dbReference type="AlphaFoldDB" id="A0A7K5EIT6"/>
<proteinExistence type="predicted"/>
<evidence type="ECO:0000313" key="3">
    <source>
        <dbReference type="Proteomes" id="UP000573697"/>
    </source>
</evidence>
<accession>A0A7K5EIT6</accession>
<feature type="non-terminal residue" evidence="2">
    <location>
        <position position="1"/>
    </location>
</feature>
<sequence length="74" mass="8322">MDPLQSLQHLARDNLTFFGPSRLTCPTSRRFADASSALLHHCRHLRPALAHLSQVAPKFDLDEATPANGYRRLL</sequence>
<reference evidence="2 3" key="1">
    <citation type="submission" date="2019-09" db="EMBL/GenBank/DDBJ databases">
        <title>Bird 10,000 Genomes (B10K) Project - Family phase.</title>
        <authorList>
            <person name="Zhang G."/>
        </authorList>
    </citation>
    <scope>NUCLEOTIDE SEQUENCE [LARGE SCALE GENOMIC DNA]</scope>
    <source>
        <strain evidence="2">B10K-DU-001-66</strain>
        <tissue evidence="2">Muscle</tissue>
    </source>
</reference>
<organism evidence="2 3">
    <name type="scientific">Polioptila caerulea</name>
    <name type="common">Blue-grey gnatcatcher</name>
    <dbReference type="NCBI Taxonomy" id="66707"/>
    <lineage>
        <taxon>Eukaryota</taxon>
        <taxon>Metazoa</taxon>
        <taxon>Chordata</taxon>
        <taxon>Craniata</taxon>
        <taxon>Vertebrata</taxon>
        <taxon>Euteleostomi</taxon>
        <taxon>Archelosauria</taxon>
        <taxon>Archosauria</taxon>
        <taxon>Dinosauria</taxon>
        <taxon>Saurischia</taxon>
        <taxon>Theropoda</taxon>
        <taxon>Coelurosauria</taxon>
        <taxon>Aves</taxon>
        <taxon>Neognathae</taxon>
        <taxon>Neoaves</taxon>
        <taxon>Telluraves</taxon>
        <taxon>Australaves</taxon>
        <taxon>Passeriformes</taxon>
        <taxon>Certhiidae</taxon>
        <taxon>Polioptilinae</taxon>
        <taxon>Polioptila</taxon>
    </lineage>
</organism>
<dbReference type="GO" id="GO:0016042">
    <property type="term" value="P:lipid catabolic process"/>
    <property type="evidence" value="ECO:0007669"/>
    <property type="project" value="InterPro"/>
</dbReference>
<feature type="non-terminal residue" evidence="2">
    <location>
        <position position="74"/>
    </location>
</feature>
<protein>
    <submittedName>
        <fullName evidence="2">LIPS lipase</fullName>
    </submittedName>
</protein>
<name>A0A7K5EIT6_POLCE</name>
<dbReference type="GO" id="GO:0008203">
    <property type="term" value="P:cholesterol metabolic process"/>
    <property type="evidence" value="ECO:0007669"/>
    <property type="project" value="InterPro"/>
</dbReference>
<keyword evidence="3" id="KW-1185">Reference proteome</keyword>
<gene>
    <name evidence="2" type="primary">Lipe</name>
    <name evidence="2" type="ORF">POLCAE_R15178</name>
</gene>